<dbReference type="GO" id="GO:0005524">
    <property type="term" value="F:ATP binding"/>
    <property type="evidence" value="ECO:0007669"/>
    <property type="project" value="UniProtKB-KW"/>
</dbReference>
<dbReference type="InterPro" id="IPR003593">
    <property type="entry name" value="AAA+_ATPase"/>
</dbReference>
<evidence type="ECO:0000259" key="4">
    <source>
        <dbReference type="PROSITE" id="PS50893"/>
    </source>
</evidence>
<dbReference type="EMBL" id="JAPDOD010000001">
    <property type="protein sequence ID" value="MDA0158893.1"/>
    <property type="molecule type" value="Genomic_DNA"/>
</dbReference>
<protein>
    <submittedName>
        <fullName evidence="5">ABC transporter ATP-binding protein</fullName>
    </submittedName>
</protein>
<evidence type="ECO:0000256" key="3">
    <source>
        <dbReference type="ARBA" id="ARBA00022840"/>
    </source>
</evidence>
<proteinExistence type="predicted"/>
<evidence type="ECO:0000313" key="6">
    <source>
        <dbReference type="Proteomes" id="UP001149140"/>
    </source>
</evidence>
<evidence type="ECO:0000256" key="2">
    <source>
        <dbReference type="ARBA" id="ARBA00022741"/>
    </source>
</evidence>
<dbReference type="SUPFAM" id="SSF52540">
    <property type="entry name" value="P-loop containing nucleoside triphosphate hydrolases"/>
    <property type="match status" value="1"/>
</dbReference>
<evidence type="ECO:0000256" key="1">
    <source>
        <dbReference type="ARBA" id="ARBA00022448"/>
    </source>
</evidence>
<reference evidence="5" key="1">
    <citation type="submission" date="2022-10" db="EMBL/GenBank/DDBJ databases">
        <title>The WGS of Solirubrobacter ginsenosidimutans DSM 21036.</title>
        <authorList>
            <person name="Jiang Z."/>
        </authorList>
    </citation>
    <scope>NUCLEOTIDE SEQUENCE</scope>
    <source>
        <strain evidence="5">DSM 21036</strain>
    </source>
</reference>
<dbReference type="InterPro" id="IPR017871">
    <property type="entry name" value="ABC_transporter-like_CS"/>
</dbReference>
<keyword evidence="3 5" id="KW-0067">ATP-binding</keyword>
<dbReference type="PROSITE" id="PS50893">
    <property type="entry name" value="ABC_TRANSPORTER_2"/>
    <property type="match status" value="1"/>
</dbReference>
<dbReference type="InterPro" id="IPR027417">
    <property type="entry name" value="P-loop_NTPase"/>
</dbReference>
<dbReference type="PROSITE" id="PS00211">
    <property type="entry name" value="ABC_TRANSPORTER_1"/>
    <property type="match status" value="1"/>
</dbReference>
<dbReference type="Proteomes" id="UP001149140">
    <property type="component" value="Unassembled WGS sequence"/>
</dbReference>
<keyword evidence="6" id="KW-1185">Reference proteome</keyword>
<evidence type="ECO:0000313" key="5">
    <source>
        <dbReference type="EMBL" id="MDA0158893.1"/>
    </source>
</evidence>
<sequence>MTPQTPLAASPPAATRAGAASHLTVRDVAITYPAHAGKPAYTAVDGVDLQVDAGEFVTVVGPSGCGKSTLLLAIDGLVKPSRGEIALGGKAVTGPGPDRAMVFQEFGLLPWRSVQRNVELGMELNKRSDREAKARELIRLVGLEGFERHHPHELSGGMRQRVGIARALAVDPDVLLMDEPFGALDAQTREIMAEELLKIWDQRRTTVVFVTHGIDESIYLADRVVVMGAKPGRILETIEIDLPRPRTPDVRATPEFQAYRARISALLFGQTIDERRVQDLS</sequence>
<dbReference type="SMART" id="SM00382">
    <property type="entry name" value="AAA"/>
    <property type="match status" value="1"/>
</dbReference>
<gene>
    <name evidence="5" type="ORF">OM076_01350</name>
</gene>
<dbReference type="Pfam" id="PF00005">
    <property type="entry name" value="ABC_tran"/>
    <property type="match status" value="1"/>
</dbReference>
<dbReference type="Gene3D" id="3.40.50.300">
    <property type="entry name" value="P-loop containing nucleotide triphosphate hydrolases"/>
    <property type="match status" value="1"/>
</dbReference>
<comment type="caution">
    <text evidence="5">The sequence shown here is derived from an EMBL/GenBank/DDBJ whole genome shotgun (WGS) entry which is preliminary data.</text>
</comment>
<name>A0A9X3S2R1_9ACTN</name>
<dbReference type="AlphaFoldDB" id="A0A9X3S2R1"/>
<dbReference type="InterPro" id="IPR003439">
    <property type="entry name" value="ABC_transporter-like_ATP-bd"/>
</dbReference>
<dbReference type="CDD" id="cd03293">
    <property type="entry name" value="ABC_NrtD_SsuB_transporters"/>
    <property type="match status" value="1"/>
</dbReference>
<dbReference type="InterPro" id="IPR050166">
    <property type="entry name" value="ABC_transporter_ATP-bind"/>
</dbReference>
<keyword evidence="1" id="KW-0813">Transport</keyword>
<dbReference type="PANTHER" id="PTHR42788">
    <property type="entry name" value="TAURINE IMPORT ATP-BINDING PROTEIN-RELATED"/>
    <property type="match status" value="1"/>
</dbReference>
<accession>A0A9X3S2R1</accession>
<organism evidence="5 6">
    <name type="scientific">Solirubrobacter ginsenosidimutans</name>
    <dbReference type="NCBI Taxonomy" id="490573"/>
    <lineage>
        <taxon>Bacteria</taxon>
        <taxon>Bacillati</taxon>
        <taxon>Actinomycetota</taxon>
        <taxon>Thermoleophilia</taxon>
        <taxon>Solirubrobacterales</taxon>
        <taxon>Solirubrobacteraceae</taxon>
        <taxon>Solirubrobacter</taxon>
    </lineage>
</organism>
<dbReference type="GO" id="GO:0016887">
    <property type="term" value="F:ATP hydrolysis activity"/>
    <property type="evidence" value="ECO:0007669"/>
    <property type="project" value="InterPro"/>
</dbReference>
<feature type="domain" description="ABC transporter" evidence="4">
    <location>
        <begin position="23"/>
        <end position="254"/>
    </location>
</feature>
<keyword evidence="2" id="KW-0547">Nucleotide-binding</keyword>
<dbReference type="PANTHER" id="PTHR42788:SF13">
    <property type="entry name" value="ALIPHATIC SULFONATES IMPORT ATP-BINDING PROTEIN SSUB"/>
    <property type="match status" value="1"/>
</dbReference>